<name>A0A2K2B1S5_POPTR</name>
<dbReference type="EMBL" id="CM009292">
    <property type="protein sequence ID" value="PNT43723.1"/>
    <property type="molecule type" value="Genomic_DNA"/>
</dbReference>
<sequence length="85" mass="10227">MLSRTICFMRMKGACRYFFLMSYKDLNKANISNMLSSKKLHHTWFSKAENLWCDSRNLEEDELDMWKLPQNLQLSQHCSYCHNVD</sequence>
<evidence type="ECO:0000313" key="1">
    <source>
        <dbReference type="EMBL" id="PNT43723.1"/>
    </source>
</evidence>
<organism evidence="1 2">
    <name type="scientific">Populus trichocarpa</name>
    <name type="common">Western balsam poplar</name>
    <name type="synonym">Populus balsamifera subsp. trichocarpa</name>
    <dbReference type="NCBI Taxonomy" id="3694"/>
    <lineage>
        <taxon>Eukaryota</taxon>
        <taxon>Viridiplantae</taxon>
        <taxon>Streptophyta</taxon>
        <taxon>Embryophyta</taxon>
        <taxon>Tracheophyta</taxon>
        <taxon>Spermatophyta</taxon>
        <taxon>Magnoliopsida</taxon>
        <taxon>eudicotyledons</taxon>
        <taxon>Gunneridae</taxon>
        <taxon>Pentapetalae</taxon>
        <taxon>rosids</taxon>
        <taxon>fabids</taxon>
        <taxon>Malpighiales</taxon>
        <taxon>Salicaceae</taxon>
        <taxon>Saliceae</taxon>
        <taxon>Populus</taxon>
    </lineage>
</organism>
<dbReference type="Proteomes" id="UP000006729">
    <property type="component" value="Chromosome 3"/>
</dbReference>
<evidence type="ECO:0000313" key="2">
    <source>
        <dbReference type="Proteomes" id="UP000006729"/>
    </source>
</evidence>
<reference evidence="1 2" key="1">
    <citation type="journal article" date="2006" name="Science">
        <title>The genome of black cottonwood, Populus trichocarpa (Torr. &amp; Gray).</title>
        <authorList>
            <person name="Tuskan G.A."/>
            <person name="Difazio S."/>
            <person name="Jansson S."/>
            <person name="Bohlmann J."/>
            <person name="Grigoriev I."/>
            <person name="Hellsten U."/>
            <person name="Putnam N."/>
            <person name="Ralph S."/>
            <person name="Rombauts S."/>
            <person name="Salamov A."/>
            <person name="Schein J."/>
            <person name="Sterck L."/>
            <person name="Aerts A."/>
            <person name="Bhalerao R.R."/>
            <person name="Bhalerao R.P."/>
            <person name="Blaudez D."/>
            <person name="Boerjan W."/>
            <person name="Brun A."/>
            <person name="Brunner A."/>
            <person name="Busov V."/>
            <person name="Campbell M."/>
            <person name="Carlson J."/>
            <person name="Chalot M."/>
            <person name="Chapman J."/>
            <person name="Chen G.L."/>
            <person name="Cooper D."/>
            <person name="Coutinho P.M."/>
            <person name="Couturier J."/>
            <person name="Covert S."/>
            <person name="Cronk Q."/>
            <person name="Cunningham R."/>
            <person name="Davis J."/>
            <person name="Degroeve S."/>
            <person name="Dejardin A."/>
            <person name="Depamphilis C."/>
            <person name="Detter J."/>
            <person name="Dirks B."/>
            <person name="Dubchak I."/>
            <person name="Duplessis S."/>
            <person name="Ehlting J."/>
            <person name="Ellis B."/>
            <person name="Gendler K."/>
            <person name="Goodstein D."/>
            <person name="Gribskov M."/>
            <person name="Grimwood J."/>
            <person name="Groover A."/>
            <person name="Gunter L."/>
            <person name="Hamberger B."/>
            <person name="Heinze B."/>
            <person name="Helariutta Y."/>
            <person name="Henrissat B."/>
            <person name="Holligan D."/>
            <person name="Holt R."/>
            <person name="Huang W."/>
            <person name="Islam-Faridi N."/>
            <person name="Jones S."/>
            <person name="Jones-Rhoades M."/>
            <person name="Jorgensen R."/>
            <person name="Joshi C."/>
            <person name="Kangasjarvi J."/>
            <person name="Karlsson J."/>
            <person name="Kelleher C."/>
            <person name="Kirkpatrick R."/>
            <person name="Kirst M."/>
            <person name="Kohler A."/>
            <person name="Kalluri U."/>
            <person name="Larimer F."/>
            <person name="Leebens-Mack J."/>
            <person name="Leple J.C."/>
            <person name="Locascio P."/>
            <person name="Lou Y."/>
            <person name="Lucas S."/>
            <person name="Martin F."/>
            <person name="Montanini B."/>
            <person name="Napoli C."/>
            <person name="Nelson D.R."/>
            <person name="Nelson C."/>
            <person name="Nieminen K."/>
            <person name="Nilsson O."/>
            <person name="Pereda V."/>
            <person name="Peter G."/>
            <person name="Philippe R."/>
            <person name="Pilate G."/>
            <person name="Poliakov A."/>
            <person name="Razumovskaya J."/>
            <person name="Richardson P."/>
            <person name="Rinaldi C."/>
            <person name="Ritland K."/>
            <person name="Rouze P."/>
            <person name="Ryaboy D."/>
            <person name="Schmutz J."/>
            <person name="Schrader J."/>
            <person name="Segerman B."/>
            <person name="Shin H."/>
            <person name="Siddiqui A."/>
            <person name="Sterky F."/>
            <person name="Terry A."/>
            <person name="Tsai C.J."/>
            <person name="Uberbacher E."/>
            <person name="Unneberg P."/>
            <person name="Vahala J."/>
            <person name="Wall K."/>
            <person name="Wessler S."/>
            <person name="Yang G."/>
            <person name="Yin T."/>
            <person name="Douglas C."/>
            <person name="Marra M."/>
            <person name="Sandberg G."/>
            <person name="Van de Peer Y."/>
            <person name="Rokhsar D."/>
        </authorList>
    </citation>
    <scope>NUCLEOTIDE SEQUENCE [LARGE SCALE GENOMIC DNA]</scope>
    <source>
        <strain evidence="2">cv. Nisqually</strain>
    </source>
</reference>
<protein>
    <submittedName>
        <fullName evidence="1">Uncharacterized protein</fullName>
    </submittedName>
</protein>
<gene>
    <name evidence="1" type="ORF">POPTR_003G050800</name>
</gene>
<dbReference type="InParanoid" id="A0A2K2B1S5"/>
<dbReference type="AlphaFoldDB" id="A0A2K2B1S5"/>
<proteinExistence type="predicted"/>
<accession>A0A2K2B1S5</accession>
<keyword evidence="2" id="KW-1185">Reference proteome</keyword>